<reference evidence="11" key="2">
    <citation type="journal article" date="2020" name="BMC">
        <title>Leishmania infection induces a limited differential gene expression in the sand fly midgut.</title>
        <authorList>
            <person name="Coutinho-Abreu I.V."/>
            <person name="Serafim T.D."/>
            <person name="Meneses C."/>
            <person name="Kamhawi S."/>
            <person name="Oliveira F."/>
            <person name="Valenzuela J.G."/>
        </authorList>
    </citation>
    <scope>NUCLEOTIDE SEQUENCE</scope>
    <source>
        <strain evidence="11">Jacobina</strain>
        <tissue evidence="11">Midgut</tissue>
    </source>
</reference>
<dbReference type="EMBL" id="GITU01000711">
    <property type="protein sequence ID" value="MBC1169414.1"/>
    <property type="molecule type" value="Transcribed_RNA"/>
</dbReference>
<dbReference type="VEuPathDB" id="VectorBase:LLONM1_006383"/>
<dbReference type="AlphaFoldDB" id="A0A1B0CRV9"/>
<evidence type="ECO:0000256" key="8">
    <source>
        <dbReference type="PIRSR" id="PIRSR601548-9"/>
    </source>
</evidence>
<feature type="binding site" evidence="5">
    <location>
        <position position="366"/>
    </location>
    <ligand>
        <name>Zn(2+)</name>
        <dbReference type="ChEBI" id="CHEBI:29105"/>
        <label>1</label>
        <note>catalytic</note>
    </ligand>
</feature>
<feature type="binding site" evidence="7">
    <location>
        <position position="390"/>
    </location>
    <ligand>
        <name>Zn(2+)</name>
        <dbReference type="ChEBI" id="CHEBI:29105"/>
        <label>2</label>
        <note>catalytic</note>
    </ligand>
</feature>
<feature type="disulfide bond" evidence="6 9">
    <location>
        <begin position="331"/>
        <end position="349"/>
    </location>
</feature>
<keyword evidence="13" id="KW-1185">Reference proteome</keyword>
<dbReference type="PRINTS" id="PR00791">
    <property type="entry name" value="PEPDIPTASEA"/>
</dbReference>
<keyword evidence="10" id="KW-0645">Protease</keyword>
<name>A0A1B0CRV9_LUTLO</name>
<feature type="binding site" evidence="7">
    <location>
        <position position="366"/>
    </location>
    <ligand>
        <name>Zn(2+)</name>
        <dbReference type="ChEBI" id="CHEBI:29105"/>
        <label>2</label>
        <note>catalytic</note>
    </ligand>
</feature>
<evidence type="ECO:0000256" key="3">
    <source>
        <dbReference type="ARBA" id="ARBA00023157"/>
    </source>
</evidence>
<dbReference type="Pfam" id="PF01401">
    <property type="entry name" value="Peptidase_M2"/>
    <property type="match status" value="1"/>
</dbReference>
<evidence type="ECO:0000256" key="6">
    <source>
        <dbReference type="PIRSR" id="PIRSR601548-4"/>
    </source>
</evidence>
<evidence type="ECO:0000256" key="10">
    <source>
        <dbReference type="RuleBase" id="RU361144"/>
    </source>
</evidence>
<evidence type="ECO:0000256" key="5">
    <source>
        <dbReference type="PIRSR" id="PIRSR601548-3"/>
    </source>
</evidence>
<feature type="binding site" evidence="7">
    <location>
        <position position="362"/>
    </location>
    <ligand>
        <name>Zn(2+)</name>
        <dbReference type="ChEBI" id="CHEBI:29105"/>
        <label>2</label>
        <note>catalytic</note>
    </ligand>
</feature>
<dbReference type="GO" id="GO:0008241">
    <property type="term" value="F:peptidyl-dipeptidase activity"/>
    <property type="evidence" value="ECO:0007669"/>
    <property type="project" value="InterPro"/>
</dbReference>
<evidence type="ECO:0000313" key="11">
    <source>
        <dbReference type="EMBL" id="MBC1169414.1"/>
    </source>
</evidence>
<keyword evidence="2" id="KW-0732">Signal</keyword>
<dbReference type="EC" id="3.4.-.-" evidence="10"/>
<reference evidence="12" key="3">
    <citation type="submission" date="2020-05" db="UniProtKB">
        <authorList>
            <consortium name="EnsemblMetazoa"/>
        </authorList>
    </citation>
    <scope>IDENTIFICATION</scope>
    <source>
        <strain evidence="12">Jacobina</strain>
    </source>
</reference>
<reference evidence="13" key="1">
    <citation type="submission" date="2012-05" db="EMBL/GenBank/DDBJ databases">
        <title>Whole Genome Assembly of Lutzomyia longipalpis.</title>
        <authorList>
            <person name="Richards S."/>
            <person name="Qu C."/>
            <person name="Dillon R."/>
            <person name="Worley K."/>
            <person name="Scherer S."/>
            <person name="Batterton M."/>
            <person name="Taylor A."/>
            <person name="Hawes A."/>
            <person name="Hernandez B."/>
            <person name="Kovar C."/>
            <person name="Mandapat C."/>
            <person name="Pham C."/>
            <person name="Qu C."/>
            <person name="Jing C."/>
            <person name="Bess C."/>
            <person name="Bandaranaike D."/>
            <person name="Ngo D."/>
            <person name="Ongeri F."/>
            <person name="Arias F."/>
            <person name="Lara F."/>
            <person name="Weissenberger G."/>
            <person name="Kamau G."/>
            <person name="Han H."/>
            <person name="Shen H."/>
            <person name="Dinh H."/>
            <person name="Khalil I."/>
            <person name="Jones J."/>
            <person name="Shafer J."/>
            <person name="Jayaseelan J."/>
            <person name="Quiroz J."/>
            <person name="Blankenburg K."/>
            <person name="Nguyen L."/>
            <person name="Jackson L."/>
            <person name="Francisco L."/>
            <person name="Tang L.-Y."/>
            <person name="Pu L.-L."/>
            <person name="Perales L."/>
            <person name="Lorensuhewa L."/>
            <person name="Munidasa M."/>
            <person name="Coyle M."/>
            <person name="Taylor M."/>
            <person name="Puazo M."/>
            <person name="Firestine M."/>
            <person name="Scheel M."/>
            <person name="Javaid M."/>
            <person name="Wang M."/>
            <person name="Li M."/>
            <person name="Tabassum N."/>
            <person name="Saada N."/>
            <person name="Osuji N."/>
            <person name="Aqrawi P."/>
            <person name="Fu Q."/>
            <person name="Thornton R."/>
            <person name="Raj R."/>
            <person name="Goodspeed R."/>
            <person name="Mata R."/>
            <person name="Najjar R."/>
            <person name="Gubbala S."/>
            <person name="Lee S."/>
            <person name="Denson S."/>
            <person name="Patil S."/>
            <person name="Macmil S."/>
            <person name="Qi S."/>
            <person name="Matskevitch T."/>
            <person name="Palculict T."/>
            <person name="Mathew T."/>
            <person name="Vee V."/>
            <person name="Velamala V."/>
            <person name="Korchina V."/>
            <person name="Cai W."/>
            <person name="Liu W."/>
            <person name="Dai W."/>
            <person name="Zou X."/>
            <person name="Zhu Y."/>
            <person name="Zhang Y."/>
            <person name="Wu Y.-Q."/>
            <person name="Xin Y."/>
            <person name="Nazarath L."/>
            <person name="Kovar C."/>
            <person name="Han Y."/>
            <person name="Muzny D."/>
            <person name="Gibbs R."/>
        </authorList>
    </citation>
    <scope>NUCLEOTIDE SEQUENCE [LARGE SCALE GENOMIC DNA]</scope>
    <source>
        <strain evidence="13">Jacobina</strain>
    </source>
</reference>
<accession>A0A1B0CRV9</accession>
<dbReference type="PANTHER" id="PTHR10514">
    <property type="entry name" value="ANGIOTENSIN-CONVERTING ENZYME"/>
    <property type="match status" value="1"/>
</dbReference>
<dbReference type="EMBL" id="AJWK01025349">
    <property type="status" value="NOT_ANNOTATED_CDS"/>
    <property type="molecule type" value="Genomic_DNA"/>
</dbReference>
<keyword evidence="4 10" id="KW-0325">Glycoprotein</keyword>
<feature type="binding site" evidence="5">
    <location>
        <position position="390"/>
    </location>
    <ligand>
        <name>Zn(2+)</name>
        <dbReference type="ChEBI" id="CHEBI:29105"/>
        <label>1</label>
        <note>catalytic</note>
    </ligand>
</feature>
<feature type="active site" description="Proton acceptor 2" evidence="8">
    <location>
        <position position="363"/>
    </location>
</feature>
<organism evidence="12 13">
    <name type="scientific">Lutzomyia longipalpis</name>
    <name type="common">Sand fly</name>
    <dbReference type="NCBI Taxonomy" id="7200"/>
    <lineage>
        <taxon>Eukaryota</taxon>
        <taxon>Metazoa</taxon>
        <taxon>Ecdysozoa</taxon>
        <taxon>Arthropoda</taxon>
        <taxon>Hexapoda</taxon>
        <taxon>Insecta</taxon>
        <taxon>Pterygota</taxon>
        <taxon>Neoptera</taxon>
        <taxon>Endopterygota</taxon>
        <taxon>Diptera</taxon>
        <taxon>Nematocera</taxon>
        <taxon>Psychodoidea</taxon>
        <taxon>Psychodidae</taxon>
        <taxon>Lutzomyia</taxon>
        <taxon>Lutzomyia</taxon>
    </lineage>
</organism>
<dbReference type="Proteomes" id="UP000092461">
    <property type="component" value="Unassembled WGS sequence"/>
</dbReference>
<dbReference type="PANTHER" id="PTHR10514:SF27">
    <property type="entry name" value="ANGIOTENSIN-CONVERTING ENZYME"/>
    <property type="match status" value="1"/>
</dbReference>
<evidence type="ECO:0000313" key="12">
    <source>
        <dbReference type="EnsemblMetazoa" id="LLOJ007607-PA"/>
    </source>
</evidence>
<dbReference type="GO" id="GO:0006508">
    <property type="term" value="P:proteolysis"/>
    <property type="evidence" value="ECO:0007669"/>
    <property type="project" value="UniProtKB-KW"/>
</dbReference>
<dbReference type="InterPro" id="IPR001548">
    <property type="entry name" value="Peptidase_M2"/>
</dbReference>
<dbReference type="VEuPathDB" id="VectorBase:LLOJ007607"/>
<keyword evidence="5 10" id="KW-0862">Zinc</keyword>
<comment type="caution">
    <text evidence="9">Lacks conserved residue(s) required for the propagation of feature annotation.</text>
</comment>
<sequence length="397" mass="45085">MGVQLNGICSEWQKGKCEEILGIIEPPLETKVQRAVNLLCRGPRFSPTEAQALSRAIAEMQNTYTDTQICLPKDINACQRPDSLWDFTFIRPPGDGGLYWMNLRDFVQGEAPAKASKYFNIIPSNMRFVCFDGEPDLERLMTGDFAVVGGCAPKNPETIYHWAWEAWRVAVGIPIGNVYPTAVALMNRGAQNAGYHDTGAIWREELEMEDLEGEMKALWSAVEPLYALLHAVVRHFLVEKYRNNPLGDFTEHGKIPAHILGNMWSQNWASLHSLLMPDVNLDLEANIRATNWTALDMVEHAEDFFTSVGLRKMPRKFWQYSQFEKSNATRCHGTAANMFMPDDYRMIVCAEKTLEDFYVIHHEFGHLAYYSAYRNQPTIFQEGTNSAFQEAIGDALV</sequence>
<keyword evidence="5 10" id="KW-0479">Metal-binding</keyword>
<comment type="similarity">
    <text evidence="1 9 10">Belongs to the peptidase M2 family.</text>
</comment>
<evidence type="ECO:0000256" key="9">
    <source>
        <dbReference type="PROSITE-ProRule" id="PRU01355"/>
    </source>
</evidence>
<dbReference type="PROSITE" id="PS52011">
    <property type="entry name" value="PEPTIDASE_M2"/>
    <property type="match status" value="1"/>
</dbReference>
<evidence type="ECO:0000256" key="7">
    <source>
        <dbReference type="PIRSR" id="PIRSR601548-8"/>
    </source>
</evidence>
<evidence type="ECO:0000256" key="4">
    <source>
        <dbReference type="ARBA" id="ARBA00023180"/>
    </source>
</evidence>
<keyword evidence="10" id="KW-0378">Hydrolase</keyword>
<dbReference type="GO" id="GO:0016020">
    <property type="term" value="C:membrane"/>
    <property type="evidence" value="ECO:0007669"/>
    <property type="project" value="InterPro"/>
</dbReference>
<dbReference type="EnsemblMetazoa" id="LLOJ007607-RA">
    <property type="protein sequence ID" value="LLOJ007607-PA"/>
    <property type="gene ID" value="LLOJ007607"/>
</dbReference>
<evidence type="ECO:0000256" key="1">
    <source>
        <dbReference type="ARBA" id="ARBA00008139"/>
    </source>
</evidence>
<protein>
    <recommendedName>
        <fullName evidence="10">Angiotensin-converting enzyme</fullName>
        <ecNumber evidence="10">3.4.-.-</ecNumber>
    </recommendedName>
</protein>
<evidence type="ECO:0000256" key="2">
    <source>
        <dbReference type="ARBA" id="ARBA00022729"/>
    </source>
</evidence>
<proteinExistence type="inferred from homology"/>
<evidence type="ECO:0000313" key="13">
    <source>
        <dbReference type="Proteomes" id="UP000092461"/>
    </source>
</evidence>
<dbReference type="GO" id="GO:0004180">
    <property type="term" value="F:carboxypeptidase activity"/>
    <property type="evidence" value="ECO:0007669"/>
    <property type="project" value="UniProtKB-KW"/>
</dbReference>
<keyword evidence="3 6" id="KW-1015">Disulfide bond</keyword>
<dbReference type="GO" id="GO:0008237">
    <property type="term" value="F:metallopeptidase activity"/>
    <property type="evidence" value="ECO:0007669"/>
    <property type="project" value="UniProtKB-KW"/>
</dbReference>
<dbReference type="GO" id="GO:0046872">
    <property type="term" value="F:metal ion binding"/>
    <property type="evidence" value="ECO:0007669"/>
    <property type="project" value="UniProtKB-KW"/>
</dbReference>
<feature type="binding site" evidence="5">
    <location>
        <position position="362"/>
    </location>
    <ligand>
        <name>Zn(2+)</name>
        <dbReference type="ChEBI" id="CHEBI:29105"/>
        <label>1</label>
        <note>catalytic</note>
    </ligand>
</feature>
<dbReference type="SUPFAM" id="SSF55486">
    <property type="entry name" value="Metalloproteases ('zincins'), catalytic domain"/>
    <property type="match status" value="1"/>
</dbReference>
<keyword evidence="10" id="KW-0121">Carboxypeptidase</keyword>
<comment type="cofactor">
    <cofactor evidence="10">
        <name>Zn(2+)</name>
        <dbReference type="ChEBI" id="CHEBI:29105"/>
    </cofactor>
    <text evidence="10">Binds 1 zinc ion per subunit.</text>
</comment>
<keyword evidence="10" id="KW-0482">Metalloprotease</keyword>